<keyword evidence="2" id="KW-1185">Reference proteome</keyword>
<protein>
    <submittedName>
        <fullName evidence="1">Uncharacterized protein</fullName>
    </submittedName>
</protein>
<organism evidence="1 2">
    <name type="scientific">Nocardia callitridis</name>
    <dbReference type="NCBI Taxonomy" id="648753"/>
    <lineage>
        <taxon>Bacteria</taxon>
        <taxon>Bacillati</taxon>
        <taxon>Actinomycetota</taxon>
        <taxon>Actinomycetes</taxon>
        <taxon>Mycobacteriales</taxon>
        <taxon>Nocardiaceae</taxon>
        <taxon>Nocardia</taxon>
    </lineage>
</organism>
<dbReference type="Proteomes" id="UP001500603">
    <property type="component" value="Unassembled WGS sequence"/>
</dbReference>
<reference evidence="2" key="1">
    <citation type="journal article" date="2019" name="Int. J. Syst. Evol. Microbiol.">
        <title>The Global Catalogue of Microorganisms (GCM) 10K type strain sequencing project: providing services to taxonomists for standard genome sequencing and annotation.</title>
        <authorList>
            <consortium name="The Broad Institute Genomics Platform"/>
            <consortium name="The Broad Institute Genome Sequencing Center for Infectious Disease"/>
            <person name="Wu L."/>
            <person name="Ma J."/>
        </authorList>
    </citation>
    <scope>NUCLEOTIDE SEQUENCE [LARGE SCALE GENOMIC DNA]</scope>
    <source>
        <strain evidence="2">JCM 18298</strain>
    </source>
</reference>
<comment type="caution">
    <text evidence="1">The sequence shown here is derived from an EMBL/GenBank/DDBJ whole genome shotgun (WGS) entry which is preliminary data.</text>
</comment>
<evidence type="ECO:0000313" key="2">
    <source>
        <dbReference type="Proteomes" id="UP001500603"/>
    </source>
</evidence>
<sequence>MKGIAMDRKALAAELAAAGQPPGSYRITDVHDQGDLPTDFWFLRTGDSGKWEVGAYERGTFDVRSTFDSEDEACRWMYRTLTGKEPTP</sequence>
<gene>
    <name evidence="1" type="ORF">GCM10023318_36460</name>
</gene>
<proteinExistence type="predicted"/>
<dbReference type="EMBL" id="BAABJM010000003">
    <property type="protein sequence ID" value="GAA5057803.1"/>
    <property type="molecule type" value="Genomic_DNA"/>
</dbReference>
<name>A0ABP9KFP6_9NOCA</name>
<dbReference type="RefSeq" id="WP_345496734.1">
    <property type="nucleotide sequence ID" value="NZ_BAABJM010000003.1"/>
</dbReference>
<accession>A0ABP9KFP6</accession>
<evidence type="ECO:0000313" key="1">
    <source>
        <dbReference type="EMBL" id="GAA5057803.1"/>
    </source>
</evidence>